<dbReference type="Proteomes" id="UP000198636">
    <property type="component" value="Unassembled WGS sequence"/>
</dbReference>
<evidence type="ECO:0000256" key="1">
    <source>
        <dbReference type="SAM" id="MobiDB-lite"/>
    </source>
</evidence>
<feature type="region of interest" description="Disordered" evidence="1">
    <location>
        <begin position="23"/>
        <end position="66"/>
    </location>
</feature>
<dbReference type="EMBL" id="FMUS01000035">
    <property type="protein sequence ID" value="SCZ06339.1"/>
    <property type="molecule type" value="Genomic_DNA"/>
</dbReference>
<protein>
    <submittedName>
        <fullName evidence="2">Uncharacterized protein</fullName>
    </submittedName>
</protein>
<feature type="compositionally biased region" description="Basic residues" evidence="1">
    <location>
        <begin position="54"/>
        <end position="66"/>
    </location>
</feature>
<dbReference type="RefSeq" id="WP_091547116.1">
    <property type="nucleotide sequence ID" value="NZ_FMUS01000035.1"/>
</dbReference>
<evidence type="ECO:0000313" key="3">
    <source>
        <dbReference type="Proteomes" id="UP000198636"/>
    </source>
</evidence>
<evidence type="ECO:0000313" key="2">
    <source>
        <dbReference type="EMBL" id="SCZ06339.1"/>
    </source>
</evidence>
<dbReference type="OrthoDB" id="2737184at2"/>
<organism evidence="2 3">
    <name type="scientific">Alkaliphilus peptidifermentans DSM 18978</name>
    <dbReference type="NCBI Taxonomy" id="1120976"/>
    <lineage>
        <taxon>Bacteria</taxon>
        <taxon>Bacillati</taxon>
        <taxon>Bacillota</taxon>
        <taxon>Clostridia</taxon>
        <taxon>Peptostreptococcales</taxon>
        <taxon>Natronincolaceae</taxon>
        <taxon>Alkaliphilus</taxon>
    </lineage>
</organism>
<keyword evidence="3" id="KW-1185">Reference proteome</keyword>
<name>A0A1G5L2C4_9FIRM</name>
<dbReference type="AlphaFoldDB" id="A0A1G5L2C4"/>
<feature type="compositionally biased region" description="Polar residues" evidence="1">
    <location>
        <begin position="38"/>
        <end position="53"/>
    </location>
</feature>
<gene>
    <name evidence="2" type="ORF">SAMN03080606_03938</name>
</gene>
<reference evidence="2 3" key="1">
    <citation type="submission" date="2016-10" db="EMBL/GenBank/DDBJ databases">
        <authorList>
            <person name="de Groot N.N."/>
        </authorList>
    </citation>
    <scope>NUCLEOTIDE SEQUENCE [LARGE SCALE GENOMIC DNA]</scope>
    <source>
        <strain evidence="2 3">DSM 18978</strain>
    </source>
</reference>
<proteinExistence type="predicted"/>
<sequence>MTHNENDAPSTERKKISLQEAMKQKIASKNQGVDFGKPSSNTIKGNNNVPSQQSKKRTIQRSRKGL</sequence>
<accession>A0A1G5L2C4</accession>